<evidence type="ECO:0000256" key="1">
    <source>
        <dbReference type="SAM" id="SignalP"/>
    </source>
</evidence>
<feature type="chain" id="PRO_5005504805" evidence="1">
    <location>
        <begin position="26"/>
        <end position="124"/>
    </location>
</feature>
<keyword evidence="3" id="KW-1185">Reference proteome</keyword>
<dbReference type="RefSeq" id="WP_055456125.1">
    <property type="nucleotide sequence ID" value="NZ_CYHE01000008.1"/>
</dbReference>
<protein>
    <submittedName>
        <fullName evidence="2">Uncharacterized protein</fullName>
    </submittedName>
</protein>
<feature type="signal peptide" evidence="1">
    <location>
        <begin position="1"/>
        <end position="25"/>
    </location>
</feature>
<evidence type="ECO:0000313" key="3">
    <source>
        <dbReference type="Proteomes" id="UP000183900"/>
    </source>
</evidence>
<evidence type="ECO:0000313" key="2">
    <source>
        <dbReference type="EMBL" id="CUA97792.1"/>
    </source>
</evidence>
<dbReference type="EMBL" id="CYHE01000008">
    <property type="protein sequence ID" value="CUA97792.1"/>
    <property type="molecule type" value="Genomic_DNA"/>
</dbReference>
<dbReference type="AlphaFoldDB" id="A0A0K6I3B5"/>
<proteinExistence type="predicted"/>
<gene>
    <name evidence="2" type="ORF">Ga0061067_10890</name>
</gene>
<reference evidence="3" key="1">
    <citation type="submission" date="2015-08" db="EMBL/GenBank/DDBJ databases">
        <authorList>
            <person name="Varghese N."/>
        </authorList>
    </citation>
    <scope>NUCLEOTIDE SEQUENCE [LARGE SCALE GENOMIC DNA]</scope>
    <source>
        <strain evidence="3">DSM 23407</strain>
    </source>
</reference>
<keyword evidence="1" id="KW-0732">Signal</keyword>
<name>A0A0K6I3B5_9HYPH</name>
<sequence length="124" mass="11871">MALLKMVQAAAAAAMIAGVSVPAHAQQALTVEAVVAGCASGSDCAALVNAYLATVPAARRVAAIANLGARLAEIPGAGANVARGIQAAAAYSPDAGQRAQLASLASTLSADAGGLDIETAASES</sequence>
<accession>A0A0K6I3B5</accession>
<dbReference type="Proteomes" id="UP000183900">
    <property type="component" value="Unassembled WGS sequence"/>
</dbReference>
<organism evidence="2 3">
    <name type="scientific">Pannonibacter indicus</name>
    <dbReference type="NCBI Taxonomy" id="466044"/>
    <lineage>
        <taxon>Bacteria</taxon>
        <taxon>Pseudomonadati</taxon>
        <taxon>Pseudomonadota</taxon>
        <taxon>Alphaproteobacteria</taxon>
        <taxon>Hyphomicrobiales</taxon>
        <taxon>Stappiaceae</taxon>
        <taxon>Pannonibacter</taxon>
    </lineage>
</organism>